<evidence type="ECO:0000313" key="2">
    <source>
        <dbReference type="Proteomes" id="UP000314294"/>
    </source>
</evidence>
<proteinExistence type="predicted"/>
<keyword evidence="2" id="KW-1185">Reference proteome</keyword>
<gene>
    <name evidence="1" type="ORF">EYF80_050810</name>
</gene>
<sequence>MEPDSTLLLSDPSRHRELWKLPVMRLLSQVIKVGVGQLSALGGNLHGETSGDAVGALAVHQSESLEVSWRKD</sequence>
<evidence type="ECO:0000313" key="1">
    <source>
        <dbReference type="EMBL" id="TNN39018.1"/>
    </source>
</evidence>
<protein>
    <submittedName>
        <fullName evidence="1">Uncharacterized protein</fullName>
    </submittedName>
</protein>
<dbReference type="AlphaFoldDB" id="A0A4Z2FCX3"/>
<dbReference type="Proteomes" id="UP000314294">
    <property type="component" value="Unassembled WGS sequence"/>
</dbReference>
<accession>A0A4Z2FCX3</accession>
<name>A0A4Z2FCX3_9TELE</name>
<reference evidence="1 2" key="1">
    <citation type="submission" date="2019-03" db="EMBL/GenBank/DDBJ databases">
        <title>First draft genome of Liparis tanakae, snailfish: a comprehensive survey of snailfish specific genes.</title>
        <authorList>
            <person name="Kim W."/>
            <person name="Song I."/>
            <person name="Jeong J.-H."/>
            <person name="Kim D."/>
            <person name="Kim S."/>
            <person name="Ryu S."/>
            <person name="Song J.Y."/>
            <person name="Lee S.K."/>
        </authorList>
    </citation>
    <scope>NUCLEOTIDE SEQUENCE [LARGE SCALE GENOMIC DNA]</scope>
    <source>
        <tissue evidence="1">Muscle</tissue>
    </source>
</reference>
<dbReference type="EMBL" id="SRLO01001316">
    <property type="protein sequence ID" value="TNN39018.1"/>
    <property type="molecule type" value="Genomic_DNA"/>
</dbReference>
<organism evidence="1 2">
    <name type="scientific">Liparis tanakae</name>
    <name type="common">Tanaka's snailfish</name>
    <dbReference type="NCBI Taxonomy" id="230148"/>
    <lineage>
        <taxon>Eukaryota</taxon>
        <taxon>Metazoa</taxon>
        <taxon>Chordata</taxon>
        <taxon>Craniata</taxon>
        <taxon>Vertebrata</taxon>
        <taxon>Euteleostomi</taxon>
        <taxon>Actinopterygii</taxon>
        <taxon>Neopterygii</taxon>
        <taxon>Teleostei</taxon>
        <taxon>Neoteleostei</taxon>
        <taxon>Acanthomorphata</taxon>
        <taxon>Eupercaria</taxon>
        <taxon>Perciformes</taxon>
        <taxon>Cottioidei</taxon>
        <taxon>Cottales</taxon>
        <taxon>Liparidae</taxon>
        <taxon>Liparis</taxon>
    </lineage>
</organism>
<comment type="caution">
    <text evidence="1">The sequence shown here is derived from an EMBL/GenBank/DDBJ whole genome shotgun (WGS) entry which is preliminary data.</text>
</comment>